<dbReference type="PROSITE" id="PS51186">
    <property type="entry name" value="GNAT"/>
    <property type="match status" value="1"/>
</dbReference>
<evidence type="ECO:0000256" key="2">
    <source>
        <dbReference type="ARBA" id="ARBA00023315"/>
    </source>
</evidence>
<evidence type="ECO:0000313" key="4">
    <source>
        <dbReference type="EMBL" id="OKL44924.1"/>
    </source>
</evidence>
<dbReference type="OrthoDB" id="9804026at2"/>
<name>A0A1U7JJQ2_9HYPH</name>
<sequence length="149" mass="17259">MSMSVPIDRKATEADLPVLLALEERYMAELEPQHYEHWKKAEAANLRRLTDHLPQTHVVELGEQVVGYCNWGLVRDEPTLLTLYVLQDFRRYGLAARLLELAEEQVTRAGFNRCCFAPVSTHPARVFLERGGYKLVRDDGERLHLLKTW</sequence>
<evidence type="ECO:0000256" key="1">
    <source>
        <dbReference type="ARBA" id="ARBA00022679"/>
    </source>
</evidence>
<dbReference type="CDD" id="cd04301">
    <property type="entry name" value="NAT_SF"/>
    <property type="match status" value="1"/>
</dbReference>
<dbReference type="PANTHER" id="PTHR43877">
    <property type="entry name" value="AMINOALKYLPHOSPHONATE N-ACETYLTRANSFERASE-RELATED-RELATED"/>
    <property type="match status" value="1"/>
</dbReference>
<feature type="domain" description="N-acetyltransferase" evidence="3">
    <location>
        <begin position="6"/>
        <end position="149"/>
    </location>
</feature>
<organism evidence="4 5">
    <name type="scientific">Pseudovibrio exalbescens</name>
    <dbReference type="NCBI Taxonomy" id="197461"/>
    <lineage>
        <taxon>Bacteria</taxon>
        <taxon>Pseudomonadati</taxon>
        <taxon>Pseudomonadota</taxon>
        <taxon>Alphaproteobacteria</taxon>
        <taxon>Hyphomicrobiales</taxon>
        <taxon>Stappiaceae</taxon>
        <taxon>Pseudovibrio</taxon>
    </lineage>
</organism>
<accession>A0A1U7JJQ2</accession>
<keyword evidence="2" id="KW-0012">Acyltransferase</keyword>
<dbReference type="InterPro" id="IPR050832">
    <property type="entry name" value="Bact_Acetyltransf"/>
</dbReference>
<dbReference type="SUPFAM" id="SSF55729">
    <property type="entry name" value="Acyl-CoA N-acyltransferases (Nat)"/>
    <property type="match status" value="1"/>
</dbReference>
<dbReference type="Pfam" id="PF00583">
    <property type="entry name" value="Acetyltransf_1"/>
    <property type="match status" value="1"/>
</dbReference>
<proteinExistence type="predicted"/>
<dbReference type="GO" id="GO:0016747">
    <property type="term" value="F:acyltransferase activity, transferring groups other than amino-acyl groups"/>
    <property type="evidence" value="ECO:0007669"/>
    <property type="project" value="InterPro"/>
</dbReference>
<evidence type="ECO:0000259" key="3">
    <source>
        <dbReference type="PROSITE" id="PS51186"/>
    </source>
</evidence>
<reference evidence="4 5" key="1">
    <citation type="submission" date="2016-03" db="EMBL/GenBank/DDBJ databases">
        <title>Genome sequence of Nesiotobacter sp. nov., a moderately halophilic alphaproteobacterium isolated from the Yellow Sea, China.</title>
        <authorList>
            <person name="Zhang G."/>
            <person name="Zhang R."/>
        </authorList>
    </citation>
    <scope>NUCLEOTIDE SEQUENCE [LARGE SCALE GENOMIC DNA]</scope>
    <source>
        <strain evidence="4 5">WB1-6</strain>
    </source>
</reference>
<dbReference type="Proteomes" id="UP000185783">
    <property type="component" value="Unassembled WGS sequence"/>
</dbReference>
<protein>
    <recommendedName>
        <fullName evidence="3">N-acetyltransferase domain-containing protein</fullName>
    </recommendedName>
</protein>
<keyword evidence="5" id="KW-1185">Reference proteome</keyword>
<dbReference type="STRING" id="197461.A3843_06495"/>
<evidence type="ECO:0000313" key="5">
    <source>
        <dbReference type="Proteomes" id="UP000185783"/>
    </source>
</evidence>
<keyword evidence="1" id="KW-0808">Transferase</keyword>
<comment type="caution">
    <text evidence="4">The sequence shown here is derived from an EMBL/GenBank/DDBJ whole genome shotgun (WGS) entry which is preliminary data.</text>
</comment>
<dbReference type="Gene3D" id="3.40.630.30">
    <property type="match status" value="1"/>
</dbReference>
<dbReference type="EMBL" id="LVVZ01000010">
    <property type="protein sequence ID" value="OKL44924.1"/>
    <property type="molecule type" value="Genomic_DNA"/>
</dbReference>
<dbReference type="AlphaFoldDB" id="A0A1U7JJQ2"/>
<dbReference type="InterPro" id="IPR016181">
    <property type="entry name" value="Acyl_CoA_acyltransferase"/>
</dbReference>
<gene>
    <name evidence="4" type="ORF">A3843_06495</name>
</gene>
<dbReference type="InterPro" id="IPR000182">
    <property type="entry name" value="GNAT_dom"/>
</dbReference>